<dbReference type="OrthoDB" id="5873282at2759"/>
<accession>A0A3P7J220</accession>
<organism evidence="2 3">
    <name type="scientific">Strongylus vulgaris</name>
    <name type="common">Blood worm</name>
    <dbReference type="NCBI Taxonomy" id="40348"/>
    <lineage>
        <taxon>Eukaryota</taxon>
        <taxon>Metazoa</taxon>
        <taxon>Ecdysozoa</taxon>
        <taxon>Nematoda</taxon>
        <taxon>Chromadorea</taxon>
        <taxon>Rhabditida</taxon>
        <taxon>Rhabditina</taxon>
        <taxon>Rhabditomorpha</taxon>
        <taxon>Strongyloidea</taxon>
        <taxon>Strongylidae</taxon>
        <taxon>Strongylus</taxon>
    </lineage>
</organism>
<name>A0A3P7J220_STRVU</name>
<proteinExistence type="predicted"/>
<reference evidence="2 3" key="1">
    <citation type="submission" date="2018-11" db="EMBL/GenBank/DDBJ databases">
        <authorList>
            <consortium name="Pathogen Informatics"/>
        </authorList>
    </citation>
    <scope>NUCLEOTIDE SEQUENCE [LARGE SCALE GENOMIC DNA]</scope>
</reference>
<sequence>MVDRSKRYNETATINSLEYLLKIYKDPPSDFKELVKELVEKEYAGLRSRVRGWIDESSPPSFPVMNSKGFKMALEKAVNRLDAAIKPLAEQERSEEPMEINRDDQAERIYEWSVPVQPRKTPRPQRPSSRIQ</sequence>
<dbReference type="EMBL" id="UYYB01022974">
    <property type="protein sequence ID" value="VDM71974.1"/>
    <property type="molecule type" value="Genomic_DNA"/>
</dbReference>
<evidence type="ECO:0000313" key="2">
    <source>
        <dbReference type="EMBL" id="VDM71974.1"/>
    </source>
</evidence>
<gene>
    <name evidence="2" type="ORF">SVUK_LOCUS6972</name>
</gene>
<protein>
    <submittedName>
        <fullName evidence="2">Uncharacterized protein</fullName>
    </submittedName>
</protein>
<evidence type="ECO:0000256" key="1">
    <source>
        <dbReference type="SAM" id="MobiDB-lite"/>
    </source>
</evidence>
<keyword evidence="3" id="KW-1185">Reference proteome</keyword>
<dbReference type="Proteomes" id="UP000270094">
    <property type="component" value="Unassembled WGS sequence"/>
</dbReference>
<evidence type="ECO:0000313" key="3">
    <source>
        <dbReference type="Proteomes" id="UP000270094"/>
    </source>
</evidence>
<dbReference type="AlphaFoldDB" id="A0A3P7J220"/>
<feature type="compositionally biased region" description="Basic and acidic residues" evidence="1">
    <location>
        <begin position="89"/>
        <end position="110"/>
    </location>
</feature>
<feature type="region of interest" description="Disordered" evidence="1">
    <location>
        <begin position="88"/>
        <end position="132"/>
    </location>
</feature>